<comment type="caution">
    <text evidence="8">The sequence shown here is derived from an EMBL/GenBank/DDBJ whole genome shotgun (WGS) entry which is preliminary data.</text>
</comment>
<dbReference type="Pfam" id="PF00535">
    <property type="entry name" value="Glycos_transf_2"/>
    <property type="match status" value="1"/>
</dbReference>
<evidence type="ECO:0000313" key="8">
    <source>
        <dbReference type="EMBL" id="MBX7491431.1"/>
    </source>
</evidence>
<dbReference type="RefSeq" id="WP_221561832.1">
    <property type="nucleotide sequence ID" value="NZ_JAIGYQ010000013.1"/>
</dbReference>
<keyword evidence="3" id="KW-1003">Cell membrane</keyword>
<keyword evidence="4" id="KW-0808">Transferase</keyword>
<accession>A0ABS7JPU5</accession>
<evidence type="ECO:0000256" key="1">
    <source>
        <dbReference type="ARBA" id="ARBA00004202"/>
    </source>
</evidence>
<proteinExistence type="inferred from homology"/>
<dbReference type="InterPro" id="IPR051612">
    <property type="entry name" value="Teichoic_Acid_Biosynth"/>
</dbReference>
<dbReference type="InterPro" id="IPR043149">
    <property type="entry name" value="TagF_N"/>
</dbReference>
<keyword evidence="9" id="KW-1185">Reference proteome</keyword>
<evidence type="ECO:0000313" key="9">
    <source>
        <dbReference type="Proteomes" id="UP000700059"/>
    </source>
</evidence>
<dbReference type="Proteomes" id="UP000700059">
    <property type="component" value="Unassembled WGS sequence"/>
</dbReference>
<dbReference type="InterPro" id="IPR043148">
    <property type="entry name" value="TagF_C"/>
</dbReference>
<evidence type="ECO:0000256" key="5">
    <source>
        <dbReference type="ARBA" id="ARBA00022944"/>
    </source>
</evidence>
<evidence type="ECO:0000256" key="6">
    <source>
        <dbReference type="ARBA" id="ARBA00023136"/>
    </source>
</evidence>
<dbReference type="CDD" id="cd00761">
    <property type="entry name" value="Glyco_tranf_GTA_type"/>
    <property type="match status" value="1"/>
</dbReference>
<dbReference type="Pfam" id="PF04464">
    <property type="entry name" value="Glyphos_transf"/>
    <property type="match status" value="1"/>
</dbReference>
<dbReference type="Gene3D" id="3.40.50.11820">
    <property type="match status" value="1"/>
</dbReference>
<evidence type="ECO:0000256" key="2">
    <source>
        <dbReference type="ARBA" id="ARBA00010488"/>
    </source>
</evidence>
<dbReference type="EMBL" id="JAIGYQ010000013">
    <property type="protein sequence ID" value="MBX7491431.1"/>
    <property type="molecule type" value="Genomic_DNA"/>
</dbReference>
<reference evidence="8 9" key="1">
    <citation type="submission" date="2021-08" db="EMBL/GenBank/DDBJ databases">
        <title>Helicobacter spp. isolated from feces of Anatolian Ground Squirrel (Spermophilus xanthoprymnus) in Turkey.</title>
        <authorList>
            <person name="Aydin F."/>
            <person name="Abay S."/>
            <person name="Kayman T."/>
            <person name="Karakaya E."/>
            <person name="Saticioglu I.B."/>
        </authorList>
    </citation>
    <scope>NUCLEOTIDE SEQUENCE [LARGE SCALE GENOMIC DNA]</scope>
    <source>
        <strain evidence="8 9">Faydin-H70</strain>
    </source>
</reference>
<dbReference type="InterPro" id="IPR001173">
    <property type="entry name" value="Glyco_trans_2-like"/>
</dbReference>
<protein>
    <submittedName>
        <fullName evidence="8">Bifunctional glycosyltransferase family 2 protein/CDP-glycerol:glycerophosphate glycerophosphotransferase</fullName>
    </submittedName>
</protein>
<dbReference type="SUPFAM" id="SSF53756">
    <property type="entry name" value="UDP-Glycosyltransferase/glycogen phosphorylase"/>
    <property type="match status" value="1"/>
</dbReference>
<dbReference type="SUPFAM" id="SSF53448">
    <property type="entry name" value="Nucleotide-diphospho-sugar transferases"/>
    <property type="match status" value="1"/>
</dbReference>
<comment type="similarity">
    <text evidence="2">Belongs to the CDP-glycerol glycerophosphotransferase family.</text>
</comment>
<dbReference type="PANTHER" id="PTHR37316">
    <property type="entry name" value="TEICHOIC ACID GLYCEROL-PHOSPHATE PRIMASE"/>
    <property type="match status" value="1"/>
</dbReference>
<evidence type="ECO:0000256" key="3">
    <source>
        <dbReference type="ARBA" id="ARBA00022475"/>
    </source>
</evidence>
<comment type="subcellular location">
    <subcellularLocation>
        <location evidence="1">Cell membrane</location>
        <topology evidence="1">Peripheral membrane protein</topology>
    </subcellularLocation>
</comment>
<evidence type="ECO:0000256" key="4">
    <source>
        <dbReference type="ARBA" id="ARBA00022679"/>
    </source>
</evidence>
<sequence>MQFSIIVPAYNAQNTIADTLQSLLEQKVTPEYTFEIIIINDGSSDATLKVCEYYSRFYQNIAIYTQENGGLTKARNVGASKARGEVLLFVDSDDMLPPNTLWNYYLVFSNYAVDFVAGLMGNYWEHNKTYSIQKNYLKGHKGFLEDKSLWVPIFANACSACTKAYKKEFLNKHHLRFLDGHHLCEDHLWTLSLLKYAKSIFLLDEVVFYYRMHPNNSVSNWKKSYLEDMIAVQEGILKLQIPLDLDCYYRRFLKDFDFKKHLIEQAIIGQGRDSLEEMVKPLQKVLETIPLQYQQKHMPKWYAFKDHSESGIYKEMLRIRRNRKIKRFAKRLKNPFIKPLKNFFGLVNGLWYRRFLNKYQCRDKLLKALYQSFLLLPIKKGKITFSEGAYGMKYLGAIKEVLLSNSEFFVKTIPNKTLLSADIKRMYHFAKSQVILIDDYHRPLFGITPRKETLVLQCWHAGGLFKKFGCDSAKNNKEFAKEIKWHQSYSYAFVSGREAIEGYMSAFNLKREQIKLTGNIATDMLIKNQRSQMEAKVLLGVNPKKKLLVYAPTFRDWDRPNFNLNLNFQALIEKYGDKYEFAIRIHPSLKPTIPLSNVYDFSLKEEWLVLNAADALIADYSSIIFTYAYFGRPIYFYPYDYPKYMGERGFYKDYLHFVPGDIAFSEEELLKLLENIPQTSQRVQKLWKDYMGECDGNTAQKIANFIKDKVEIENV</sequence>
<dbReference type="Gene3D" id="3.40.50.12580">
    <property type="match status" value="1"/>
</dbReference>
<keyword evidence="6" id="KW-0472">Membrane</keyword>
<organism evidence="8 9">
    <name type="scientific">Helicobacter turcicus</name>
    <dbReference type="NCBI Taxonomy" id="2867412"/>
    <lineage>
        <taxon>Bacteria</taxon>
        <taxon>Pseudomonadati</taxon>
        <taxon>Campylobacterota</taxon>
        <taxon>Epsilonproteobacteria</taxon>
        <taxon>Campylobacterales</taxon>
        <taxon>Helicobacteraceae</taxon>
        <taxon>Helicobacter</taxon>
    </lineage>
</organism>
<dbReference type="PANTHER" id="PTHR37316:SF1">
    <property type="entry name" value="TEICHOIC ACID GLYCEROL-PHOSPHATE PRIMASE"/>
    <property type="match status" value="1"/>
</dbReference>
<feature type="domain" description="Glycosyltransferase 2-like" evidence="7">
    <location>
        <begin position="4"/>
        <end position="171"/>
    </location>
</feature>
<evidence type="ECO:0000259" key="7">
    <source>
        <dbReference type="Pfam" id="PF00535"/>
    </source>
</evidence>
<dbReference type="InterPro" id="IPR029044">
    <property type="entry name" value="Nucleotide-diphossugar_trans"/>
</dbReference>
<keyword evidence="5" id="KW-0777">Teichoic acid biosynthesis</keyword>
<dbReference type="InterPro" id="IPR007554">
    <property type="entry name" value="Glycerophosphate_synth"/>
</dbReference>
<gene>
    <name evidence="8" type="ORF">K4G57_08165</name>
</gene>
<name>A0ABS7JPU5_9HELI</name>
<dbReference type="Gene3D" id="3.90.550.10">
    <property type="entry name" value="Spore Coat Polysaccharide Biosynthesis Protein SpsA, Chain A"/>
    <property type="match status" value="1"/>
</dbReference>